<dbReference type="EMBL" id="UOEU01000415">
    <property type="protein sequence ID" value="VAW33036.1"/>
    <property type="molecule type" value="Genomic_DNA"/>
</dbReference>
<sequence length="89" mass="9338">MYIGKVSGTVVATVKHAAFNGRKLLIVDKLGEDSEPSGGYDICVDTVQAGVGDKVLVLDEGTGARQVLKMKIAPIRAVIVGIVDEVTIK</sequence>
<keyword evidence="2" id="KW-1283">Bacterial microcompartment</keyword>
<dbReference type="SUPFAM" id="SSF159133">
    <property type="entry name" value="EutN/CcmL-like"/>
    <property type="match status" value="1"/>
</dbReference>
<dbReference type="PANTHER" id="PTHR36539">
    <property type="entry name" value="ETHANOLAMINE UTILIZATION PROTEIN EUTN"/>
    <property type="match status" value="1"/>
</dbReference>
<comment type="subcellular location">
    <subcellularLocation>
        <location evidence="1">Bacterial microcompartment</location>
    </subcellularLocation>
</comment>
<dbReference type="InterPro" id="IPR036677">
    <property type="entry name" value="EutN_CcmL_sf"/>
</dbReference>
<accession>A0A3B0VLL4</accession>
<protein>
    <recommendedName>
        <fullName evidence="4">Ethanolamine utilization protein EutN</fullName>
    </recommendedName>
</protein>
<evidence type="ECO:0000313" key="3">
    <source>
        <dbReference type="EMBL" id="VAW33036.1"/>
    </source>
</evidence>
<evidence type="ECO:0000256" key="2">
    <source>
        <dbReference type="ARBA" id="ARBA00024446"/>
    </source>
</evidence>
<organism evidence="3">
    <name type="scientific">hydrothermal vent metagenome</name>
    <dbReference type="NCBI Taxonomy" id="652676"/>
    <lineage>
        <taxon>unclassified sequences</taxon>
        <taxon>metagenomes</taxon>
        <taxon>ecological metagenomes</taxon>
    </lineage>
</organism>
<name>A0A3B0VLL4_9ZZZZ</name>
<dbReference type="InterPro" id="IPR004992">
    <property type="entry name" value="EutN_CcmL"/>
</dbReference>
<dbReference type="PROSITE" id="PS51932">
    <property type="entry name" value="BMV"/>
    <property type="match status" value="1"/>
</dbReference>
<dbReference type="AlphaFoldDB" id="A0A3B0VLL4"/>
<dbReference type="CDD" id="cd01614">
    <property type="entry name" value="EutN_CcmL"/>
    <property type="match status" value="1"/>
</dbReference>
<evidence type="ECO:0000256" key="1">
    <source>
        <dbReference type="ARBA" id="ARBA00024322"/>
    </source>
</evidence>
<dbReference type="Pfam" id="PF03319">
    <property type="entry name" value="EutN_CcmL"/>
    <property type="match status" value="1"/>
</dbReference>
<dbReference type="PANTHER" id="PTHR36539:SF1">
    <property type="entry name" value="BACTERIAL MICROCOMPARTMENT SHELL VERTEX PROTEIN EUTN"/>
    <property type="match status" value="1"/>
</dbReference>
<gene>
    <name evidence="3" type="ORF">MNBD_CHLOROFLEXI01-4194</name>
</gene>
<reference evidence="3" key="1">
    <citation type="submission" date="2018-06" db="EMBL/GenBank/DDBJ databases">
        <authorList>
            <person name="Zhirakovskaya E."/>
        </authorList>
    </citation>
    <scope>NUCLEOTIDE SEQUENCE</scope>
</reference>
<proteinExistence type="predicted"/>
<dbReference type="Gene3D" id="2.40.50.220">
    <property type="entry name" value="EutN/Ccml"/>
    <property type="match status" value="1"/>
</dbReference>
<evidence type="ECO:0008006" key="4">
    <source>
        <dbReference type="Google" id="ProtNLM"/>
    </source>
</evidence>
<dbReference type="GO" id="GO:0031469">
    <property type="term" value="C:bacterial microcompartment"/>
    <property type="evidence" value="ECO:0007669"/>
    <property type="project" value="UniProtKB-SubCell"/>
</dbReference>